<sequence length="1119" mass="122626">MFATSSVIADFPRLKLESNEPTNQSRSEGDIHTPDSLVPTNGFFSSYNSSDPISSTSPSTSSLRTQSPGTAYFLPIRQPILSVSGSNSVTQMTPMNEEYLNLTTNGVTSTRFNLSFQPFYPPNQSVYGEPLNASHLNTTPQIDPMELSSTAKSFSDQDYSSLVDHQRNLSSHRTGSNRGPNNTLGSFNTRLVTRAQQSSTGRFHNTNRDAGFSSASRASRVASLCSRASYMCRKCKTHGLNIPVKRHKRACPYMHCACMKCQLVDQGRKVVARQIALYRDQKGTPGRDGGHSVSGSRHENRVLSQGDWNHSSVGSEAHTQSEVEGKRAITNTSKMSRNLTDSKILSEVLDFGLPNIACAVESGKSCLSIEVEGDINSSGIAGPHCRRCRNHSLAVTWKGHKKTCPFRNCPCDPCRLINVRKDTEKTLREMVNQHGEKTLSTGRVSHNNSTTTATGSSKSMPSISRLNISKSHPFSSFALVSPVASASNTRNPHSDENRSSRSMPHVQSCIRSRTASPDSIKNPLTNVNTTGTETFVSGAGSSVLNTLDHMRPIFATTGNNQSLSESYPGYFPWPNSEWAIRTSAMASNSTDTLERRQIPQTSGSPPVTEWTTDLSSNVIQADYCGGLDPRSESPMANTTDDINRSPVYEAGHENQLNALLVQSELGAQQFMPTTVQDKLRTGLVQSVPQPSLSEPSPHSNPGTIAPVNGWLANHPNGIATATTERRVWRSHWYEETIQQGSYSCERSCTHPPHFHAALGDVTHFGNCFSPESDPNAPFYCPERVSAVAAAAAAAAAMVAMTPPIGSPAAVAAARRRCAAHVHHHYHQRYHMHPPTNSTSNAVHNIASSGGILGTEFLYPIDQRFNHHPSQDQTRADYTQTNKPVVLNEEYKPSLHSANGPPNLQDRIPKGILASMQYWYPMEPAGCPNPSLSILTSSQASSAREMAKFPHSNSEVPISPFNGTNDADRIPKPVHMQQNNLESHTGLYTDRAATEGNVDSRMVFTPAQDHHQQHQLLQQTNHQHQQVRSADINRSSHCSDSEMAYWRMWKSWTATDGNNNAGSISDQQGKPTQFGEDSQKNTTDGASTSVSREIERNVVPESHTQIPRYSDSFDRLLPVL</sequence>
<feature type="compositionally biased region" description="Polar residues" evidence="6">
    <location>
        <begin position="509"/>
        <end position="528"/>
    </location>
</feature>
<evidence type="ECO:0000313" key="9">
    <source>
        <dbReference type="Proteomes" id="UP000230066"/>
    </source>
</evidence>
<dbReference type="AlphaFoldDB" id="A0A4E0RB47"/>
<evidence type="ECO:0000256" key="5">
    <source>
        <dbReference type="PROSITE-ProRule" id="PRU00070"/>
    </source>
</evidence>
<dbReference type="InterPro" id="IPR036407">
    <property type="entry name" value="DM_DNA-bd_sf"/>
</dbReference>
<feature type="domain" description="DM" evidence="7">
    <location>
        <begin position="385"/>
        <end position="429"/>
    </location>
</feature>
<evidence type="ECO:0000256" key="1">
    <source>
        <dbReference type="ARBA" id="ARBA00022723"/>
    </source>
</evidence>
<evidence type="ECO:0000259" key="7">
    <source>
        <dbReference type="PROSITE" id="PS50809"/>
    </source>
</evidence>
<keyword evidence="2 5" id="KW-0862">Zinc</keyword>
<dbReference type="GO" id="GO:0000978">
    <property type="term" value="F:RNA polymerase II cis-regulatory region sequence-specific DNA binding"/>
    <property type="evidence" value="ECO:0007669"/>
    <property type="project" value="TreeGrafter"/>
</dbReference>
<feature type="compositionally biased region" description="Polar residues" evidence="6">
    <location>
        <begin position="305"/>
        <end position="318"/>
    </location>
</feature>
<feature type="compositionally biased region" description="Polar residues" evidence="6">
    <location>
        <begin position="168"/>
        <end position="188"/>
    </location>
</feature>
<keyword evidence="9" id="KW-1185">Reference proteome</keyword>
<dbReference type="PANTHER" id="PTHR12322">
    <property type="entry name" value="DOUBLESEX AND MAB-3 RELATED TRANSCRIPTION FACTOR DMRT"/>
    <property type="match status" value="1"/>
</dbReference>
<dbReference type="GO" id="GO:0046872">
    <property type="term" value="F:metal ion binding"/>
    <property type="evidence" value="ECO:0007669"/>
    <property type="project" value="UniProtKB-KW"/>
</dbReference>
<comment type="caution">
    <text evidence="8">The sequence shown here is derived from an EMBL/GenBank/DDBJ whole genome shotgun (WGS) entry which is preliminary data.</text>
</comment>
<dbReference type="InterPro" id="IPR026607">
    <property type="entry name" value="DMRT"/>
</dbReference>
<protein>
    <submittedName>
        <fullName evidence="8">Doublesex and mab 3 transcription</fullName>
    </submittedName>
</protein>
<name>A0A4E0RB47_FASHE</name>
<gene>
    <name evidence="8" type="ORF">D915_006070</name>
</gene>
<feature type="region of interest" description="Disordered" evidence="6">
    <location>
        <begin position="483"/>
        <end position="528"/>
    </location>
</feature>
<proteinExistence type="predicted"/>
<organism evidence="8 9">
    <name type="scientific">Fasciola hepatica</name>
    <name type="common">Liver fluke</name>
    <dbReference type="NCBI Taxonomy" id="6192"/>
    <lineage>
        <taxon>Eukaryota</taxon>
        <taxon>Metazoa</taxon>
        <taxon>Spiralia</taxon>
        <taxon>Lophotrochozoa</taxon>
        <taxon>Platyhelminthes</taxon>
        <taxon>Trematoda</taxon>
        <taxon>Digenea</taxon>
        <taxon>Plagiorchiida</taxon>
        <taxon>Echinostomata</taxon>
        <taxon>Echinostomatoidea</taxon>
        <taxon>Fasciolidae</taxon>
        <taxon>Fasciola</taxon>
    </lineage>
</organism>
<evidence type="ECO:0000313" key="8">
    <source>
        <dbReference type="EMBL" id="THD23331.1"/>
    </source>
</evidence>
<dbReference type="GO" id="GO:0000981">
    <property type="term" value="F:DNA-binding transcription factor activity, RNA polymerase II-specific"/>
    <property type="evidence" value="ECO:0007669"/>
    <property type="project" value="TreeGrafter"/>
</dbReference>
<feature type="region of interest" description="Disordered" evidence="6">
    <location>
        <begin position="305"/>
        <end position="326"/>
    </location>
</feature>
<dbReference type="SUPFAM" id="SSF82927">
    <property type="entry name" value="Cysteine-rich DNA binding domain, (DM domain)"/>
    <property type="match status" value="2"/>
</dbReference>
<dbReference type="InterPro" id="IPR001275">
    <property type="entry name" value="DM_DNA-bd"/>
</dbReference>
<keyword evidence="3 5" id="KW-0238">DNA-binding</keyword>
<feature type="region of interest" description="Disordered" evidence="6">
    <location>
        <begin position="167"/>
        <end position="188"/>
    </location>
</feature>
<dbReference type="Proteomes" id="UP000230066">
    <property type="component" value="Unassembled WGS sequence"/>
</dbReference>
<feature type="compositionally biased region" description="Polar residues" evidence="6">
    <location>
        <begin position="1079"/>
        <end position="1090"/>
    </location>
</feature>
<comment type="subcellular location">
    <subcellularLocation>
        <location evidence="5">Nucleus</location>
    </subcellularLocation>
</comment>
<reference evidence="8" key="1">
    <citation type="submission" date="2019-03" db="EMBL/GenBank/DDBJ databases">
        <title>Improved annotation for the trematode Fasciola hepatica.</title>
        <authorList>
            <person name="Choi Y.-J."/>
            <person name="Martin J."/>
            <person name="Mitreva M."/>
        </authorList>
    </citation>
    <scope>NUCLEOTIDE SEQUENCE [LARGE SCALE GENOMIC DNA]</scope>
</reference>
<feature type="compositionally biased region" description="Polar residues" evidence="6">
    <location>
        <begin position="1057"/>
        <end position="1070"/>
    </location>
</feature>
<feature type="region of interest" description="Disordered" evidence="6">
    <location>
        <begin position="14"/>
        <end position="38"/>
    </location>
</feature>
<evidence type="ECO:0000256" key="6">
    <source>
        <dbReference type="SAM" id="MobiDB-lite"/>
    </source>
</evidence>
<dbReference type="PROSITE" id="PS40000">
    <property type="entry name" value="DM_1"/>
    <property type="match status" value="2"/>
</dbReference>
<accession>A0A4E0RB47</accession>
<evidence type="ECO:0000256" key="4">
    <source>
        <dbReference type="ARBA" id="ARBA00023242"/>
    </source>
</evidence>
<dbReference type="EMBL" id="JXXN02002202">
    <property type="protein sequence ID" value="THD23331.1"/>
    <property type="molecule type" value="Genomic_DNA"/>
</dbReference>
<keyword evidence="1 5" id="KW-0479">Metal-binding</keyword>
<dbReference type="Pfam" id="PF00751">
    <property type="entry name" value="DM"/>
    <property type="match status" value="2"/>
</dbReference>
<feature type="region of interest" description="Disordered" evidence="6">
    <location>
        <begin position="1057"/>
        <end position="1105"/>
    </location>
</feature>
<dbReference type="PROSITE" id="PS50809">
    <property type="entry name" value="DM_2"/>
    <property type="match status" value="2"/>
</dbReference>
<dbReference type="PANTHER" id="PTHR12322:SF53">
    <property type="entry name" value="DOUBLESEX-MAB RELATED 11E"/>
    <property type="match status" value="1"/>
</dbReference>
<dbReference type="Gene3D" id="4.10.1040.10">
    <property type="entry name" value="DM DNA-binding domain"/>
    <property type="match status" value="2"/>
</dbReference>
<feature type="DNA-binding region" description="DM" evidence="5">
    <location>
        <begin position="232"/>
        <end position="279"/>
    </location>
</feature>
<feature type="DNA-binding region" description="DM" evidence="5">
    <location>
        <begin position="385"/>
        <end position="429"/>
    </location>
</feature>
<feature type="compositionally biased region" description="Polar residues" evidence="6">
    <location>
        <begin position="438"/>
        <end position="462"/>
    </location>
</feature>
<dbReference type="GO" id="GO:0005634">
    <property type="term" value="C:nucleus"/>
    <property type="evidence" value="ECO:0007669"/>
    <property type="project" value="UniProtKB-SubCell"/>
</dbReference>
<dbReference type="GO" id="GO:0007548">
    <property type="term" value="P:sex differentiation"/>
    <property type="evidence" value="ECO:0007669"/>
    <property type="project" value="TreeGrafter"/>
</dbReference>
<evidence type="ECO:0000256" key="3">
    <source>
        <dbReference type="ARBA" id="ARBA00023125"/>
    </source>
</evidence>
<feature type="region of interest" description="Disordered" evidence="6">
    <location>
        <begin position="435"/>
        <end position="462"/>
    </location>
</feature>
<dbReference type="SMART" id="SM00301">
    <property type="entry name" value="DM"/>
    <property type="match status" value="2"/>
</dbReference>
<keyword evidence="4 5" id="KW-0539">Nucleus</keyword>
<evidence type="ECO:0000256" key="2">
    <source>
        <dbReference type="ARBA" id="ARBA00022833"/>
    </source>
</evidence>
<feature type="domain" description="DM" evidence="7">
    <location>
        <begin position="232"/>
        <end position="279"/>
    </location>
</feature>